<dbReference type="AlphaFoldDB" id="A0A315V7L7"/>
<feature type="region of interest" description="Disordered" evidence="2">
    <location>
        <begin position="121"/>
        <end position="153"/>
    </location>
</feature>
<comment type="similarity">
    <text evidence="1">Belongs to the PCP4 family.</text>
</comment>
<evidence type="ECO:0000313" key="4">
    <source>
        <dbReference type="Proteomes" id="UP000250572"/>
    </source>
</evidence>
<dbReference type="STRING" id="33528.ENSGAFP00000030374"/>
<sequence>MLQSVFVHRFAPSLPASYPFLSVSEPFSEARLMNHSSNYYMERREIPASGRKGLLIRTYLEGGVKARPVIEGGRRDKRGRIIAGIKGWTDDTRARGKSSDPEAVGPQIILRVTQCRGVKLASNNSDNSSQTTAADNKEKASGAKPQEQEEEVDIDLEAPETEKAALAIQNQFRRFQKKKK</sequence>
<evidence type="ECO:0000256" key="2">
    <source>
        <dbReference type="SAM" id="MobiDB-lite"/>
    </source>
</evidence>
<organism evidence="3 4">
    <name type="scientific">Gambusia affinis</name>
    <name type="common">Western mosquitofish</name>
    <name type="synonym">Heterandria affinis</name>
    <dbReference type="NCBI Taxonomy" id="33528"/>
    <lineage>
        <taxon>Eukaryota</taxon>
        <taxon>Metazoa</taxon>
        <taxon>Chordata</taxon>
        <taxon>Craniata</taxon>
        <taxon>Vertebrata</taxon>
        <taxon>Euteleostomi</taxon>
        <taxon>Actinopterygii</taxon>
        <taxon>Neopterygii</taxon>
        <taxon>Teleostei</taxon>
        <taxon>Neoteleostei</taxon>
        <taxon>Acanthomorphata</taxon>
        <taxon>Ovalentaria</taxon>
        <taxon>Atherinomorphae</taxon>
        <taxon>Cyprinodontiformes</taxon>
        <taxon>Poeciliidae</taxon>
        <taxon>Poeciliinae</taxon>
        <taxon>Gambusia</taxon>
    </lineage>
</organism>
<dbReference type="PROSITE" id="PS50096">
    <property type="entry name" value="IQ"/>
    <property type="match status" value="1"/>
</dbReference>
<dbReference type="Proteomes" id="UP000250572">
    <property type="component" value="Unassembled WGS sequence"/>
</dbReference>
<feature type="compositionally biased region" description="Polar residues" evidence="2">
    <location>
        <begin position="121"/>
        <end position="134"/>
    </location>
</feature>
<dbReference type="InterPro" id="IPR052142">
    <property type="entry name" value="Calmodulin_Regulator_PCP4-like"/>
</dbReference>
<evidence type="ECO:0000313" key="3">
    <source>
        <dbReference type="EMBL" id="PWA19150.1"/>
    </source>
</evidence>
<dbReference type="PANTHER" id="PTHR15359">
    <property type="entry name" value="IG-LIKE DOMAIN-CONTAINING PROTEIN"/>
    <property type="match status" value="1"/>
</dbReference>
<name>A0A315V7L7_GAMAF</name>
<evidence type="ECO:0000256" key="1">
    <source>
        <dbReference type="ARBA" id="ARBA00038017"/>
    </source>
</evidence>
<dbReference type="EMBL" id="NHOQ01002174">
    <property type="protein sequence ID" value="PWA19150.1"/>
    <property type="molecule type" value="Genomic_DNA"/>
</dbReference>
<gene>
    <name evidence="3" type="ORF">CCH79_00019257</name>
</gene>
<evidence type="ECO:0008006" key="5">
    <source>
        <dbReference type="Google" id="ProtNLM"/>
    </source>
</evidence>
<dbReference type="PANTHER" id="PTHR15359:SF5">
    <property type="entry name" value="PURKINJE CELL PROTEIN 4-LIKE PROTEIN 1"/>
    <property type="match status" value="1"/>
</dbReference>
<accession>A0A315V7L7</accession>
<protein>
    <recommendedName>
        <fullName evidence="5">Purkinje cell protein 4</fullName>
    </recommendedName>
</protein>
<comment type="caution">
    <text evidence="3">The sequence shown here is derived from an EMBL/GenBank/DDBJ whole genome shotgun (WGS) entry which is preliminary data.</text>
</comment>
<proteinExistence type="inferred from homology"/>
<keyword evidence="4" id="KW-1185">Reference proteome</keyword>
<reference evidence="3 4" key="1">
    <citation type="journal article" date="2018" name="G3 (Bethesda)">
        <title>A High-Quality Reference Genome for the Invasive Mosquitofish Gambusia affinis Using a Chicago Library.</title>
        <authorList>
            <person name="Hoffberg S.L."/>
            <person name="Troendle N.J."/>
            <person name="Glenn T.C."/>
            <person name="Mahmud O."/>
            <person name="Louha S."/>
            <person name="Chalopin D."/>
            <person name="Bennetzen J.L."/>
            <person name="Mauricio R."/>
        </authorList>
    </citation>
    <scope>NUCLEOTIDE SEQUENCE [LARGE SCALE GENOMIC DNA]</scope>
    <source>
        <strain evidence="3">NE01/NJP1002.9</strain>
        <tissue evidence="3">Muscle</tissue>
    </source>
</reference>